<evidence type="ECO:0000256" key="1">
    <source>
        <dbReference type="SAM" id="SignalP"/>
    </source>
</evidence>
<keyword evidence="4" id="KW-1185">Reference proteome</keyword>
<feature type="chain" id="PRO_5016237219" evidence="1">
    <location>
        <begin position="22"/>
        <end position="137"/>
    </location>
</feature>
<sequence>MKQFLLSALLFAFIFPASGYADPAESNEFDPTFTHVVYFWLKNPKSESDRAKFEAAVKQFMQDSKYAKTRFVGIAPKATRDVVDDSFTYSLILSFESAEAQEKYQTESAHVVFVEACKDLWEKVIVYDSVPLPKTGV</sequence>
<evidence type="ECO:0000259" key="2">
    <source>
        <dbReference type="PROSITE" id="PS51502"/>
    </source>
</evidence>
<comment type="caution">
    <text evidence="3">The sequence shown here is derived from an EMBL/GenBank/DDBJ whole genome shotgun (WGS) entry which is preliminary data.</text>
</comment>
<dbReference type="AlphaFoldDB" id="A0A317ZMA8"/>
<dbReference type="InParanoid" id="A0A317ZMA8"/>
<dbReference type="Proteomes" id="UP000247099">
    <property type="component" value="Unassembled WGS sequence"/>
</dbReference>
<dbReference type="EMBL" id="QHJQ01000002">
    <property type="protein sequence ID" value="PXA05068.1"/>
    <property type="molecule type" value="Genomic_DNA"/>
</dbReference>
<keyword evidence="1" id="KW-0732">Signal</keyword>
<dbReference type="SUPFAM" id="SSF54909">
    <property type="entry name" value="Dimeric alpha+beta barrel"/>
    <property type="match status" value="1"/>
</dbReference>
<proteinExistence type="predicted"/>
<dbReference type="InterPro" id="IPR013097">
    <property type="entry name" value="Dabb"/>
</dbReference>
<reference evidence="3 4" key="1">
    <citation type="submission" date="2018-05" db="EMBL/GenBank/DDBJ databases">
        <title>Coraliomargarita sinensis sp. nov., isolated from a marine solar saltern.</title>
        <authorList>
            <person name="Zhou L.Y."/>
        </authorList>
    </citation>
    <scope>NUCLEOTIDE SEQUENCE [LARGE SCALE GENOMIC DNA]</scope>
    <source>
        <strain evidence="3 4">WN38</strain>
    </source>
</reference>
<dbReference type="Gene3D" id="3.30.70.100">
    <property type="match status" value="1"/>
</dbReference>
<feature type="signal peptide" evidence="1">
    <location>
        <begin position="1"/>
        <end position="21"/>
    </location>
</feature>
<dbReference type="OrthoDB" id="9808130at2"/>
<gene>
    <name evidence="3" type="ORF">DDZ13_03630</name>
</gene>
<evidence type="ECO:0000313" key="3">
    <source>
        <dbReference type="EMBL" id="PXA05068.1"/>
    </source>
</evidence>
<dbReference type="Pfam" id="PF07876">
    <property type="entry name" value="Dabb"/>
    <property type="match status" value="1"/>
</dbReference>
<dbReference type="RefSeq" id="WP_110130069.1">
    <property type="nucleotide sequence ID" value="NZ_QHJQ01000002.1"/>
</dbReference>
<evidence type="ECO:0000313" key="4">
    <source>
        <dbReference type="Proteomes" id="UP000247099"/>
    </source>
</evidence>
<dbReference type="InterPro" id="IPR011008">
    <property type="entry name" value="Dimeric_a/b-barrel"/>
</dbReference>
<name>A0A317ZMA8_9BACT</name>
<dbReference type="SMART" id="SM00886">
    <property type="entry name" value="Dabb"/>
    <property type="match status" value="1"/>
</dbReference>
<organism evidence="3 4">
    <name type="scientific">Coraliomargarita sinensis</name>
    <dbReference type="NCBI Taxonomy" id="2174842"/>
    <lineage>
        <taxon>Bacteria</taxon>
        <taxon>Pseudomonadati</taxon>
        <taxon>Verrucomicrobiota</taxon>
        <taxon>Opitutia</taxon>
        <taxon>Puniceicoccales</taxon>
        <taxon>Coraliomargaritaceae</taxon>
        <taxon>Coraliomargarita</taxon>
    </lineage>
</organism>
<protein>
    <submittedName>
        <fullName evidence="3">Stress responsive protein</fullName>
    </submittedName>
</protein>
<feature type="domain" description="Stress-response A/B barrel" evidence="2">
    <location>
        <begin position="33"/>
        <end position="129"/>
    </location>
</feature>
<dbReference type="PROSITE" id="PS51502">
    <property type="entry name" value="S_R_A_B_BARREL"/>
    <property type="match status" value="1"/>
</dbReference>
<accession>A0A317ZMA8</accession>